<evidence type="ECO:0000259" key="2">
    <source>
        <dbReference type="Pfam" id="PF01557"/>
    </source>
</evidence>
<name>A0A5P8E3X4_9BACT</name>
<reference evidence="3 4" key="1">
    <citation type="submission" date="2018-11" db="EMBL/GenBank/DDBJ databases">
        <authorList>
            <person name="Na S.W."/>
            <person name="Baik M."/>
        </authorList>
    </citation>
    <scope>NUCLEOTIDE SEQUENCE [LARGE SCALE GENOMIC DNA]</scope>
    <source>
        <strain evidence="3 4">E39</strain>
    </source>
</reference>
<organism evidence="3 4">
    <name type="scientific">Pseudoprevotella muciniphila</name>
    <dbReference type="NCBI Taxonomy" id="2133944"/>
    <lineage>
        <taxon>Bacteria</taxon>
        <taxon>Pseudomonadati</taxon>
        <taxon>Bacteroidota</taxon>
        <taxon>Bacteroidia</taxon>
        <taxon>Bacteroidales</taxon>
        <taxon>Prevotellaceae</taxon>
        <taxon>Pseudoprevotella</taxon>
    </lineage>
</organism>
<dbReference type="EMBL" id="CP033459">
    <property type="protein sequence ID" value="QFQ11661.1"/>
    <property type="molecule type" value="Genomic_DNA"/>
</dbReference>
<dbReference type="InterPro" id="IPR036663">
    <property type="entry name" value="Fumarylacetoacetase_C_sf"/>
</dbReference>
<sequence>MKFIGVSQTSNNNMAEYSFYHIVDSALVNNGKPFFIPNFAEQFEGRLCLTVRLSRLGRSISERFAHRYFDAIGMACRFVATDLHDLLIGQHTSYDMATSFDGAVNISDCILLNDIDISLLSASLCINGESVQQIKETDFIAKASKIIAAYSKYSTVRQGDYILIDTDDMPFIATENCHIDGYINDRHILSFNIK</sequence>
<dbReference type="OrthoDB" id="9805307at2"/>
<dbReference type="InterPro" id="IPR011234">
    <property type="entry name" value="Fumarylacetoacetase-like_C"/>
</dbReference>
<dbReference type="PANTHER" id="PTHR11820">
    <property type="entry name" value="ACYLPYRUVASE"/>
    <property type="match status" value="1"/>
</dbReference>
<keyword evidence="4" id="KW-1185">Reference proteome</keyword>
<dbReference type="GO" id="GO:0018773">
    <property type="term" value="F:acetylpyruvate hydrolase activity"/>
    <property type="evidence" value="ECO:0007669"/>
    <property type="project" value="TreeGrafter"/>
</dbReference>
<proteinExistence type="predicted"/>
<dbReference type="Proteomes" id="UP000249375">
    <property type="component" value="Chromosome"/>
</dbReference>
<dbReference type="AlphaFoldDB" id="A0A5P8E3X4"/>
<dbReference type="Pfam" id="PF01557">
    <property type="entry name" value="FAA_hydrolase"/>
    <property type="match status" value="1"/>
</dbReference>
<evidence type="ECO:0000256" key="1">
    <source>
        <dbReference type="ARBA" id="ARBA00022723"/>
    </source>
</evidence>
<feature type="domain" description="Fumarylacetoacetase-like C-terminal" evidence="2">
    <location>
        <begin position="17"/>
        <end position="164"/>
    </location>
</feature>
<accession>A0A5P8E3X4</accession>
<evidence type="ECO:0000313" key="4">
    <source>
        <dbReference type="Proteomes" id="UP000249375"/>
    </source>
</evidence>
<dbReference type="GO" id="GO:0046872">
    <property type="term" value="F:metal ion binding"/>
    <property type="evidence" value="ECO:0007669"/>
    <property type="project" value="UniProtKB-KW"/>
</dbReference>
<evidence type="ECO:0000313" key="3">
    <source>
        <dbReference type="EMBL" id="QFQ11661.1"/>
    </source>
</evidence>
<dbReference type="KEGG" id="alq:C7Y71_000680"/>
<dbReference type="PANTHER" id="PTHR11820:SF7">
    <property type="entry name" value="ACYLPYRUVASE FAHD1, MITOCHONDRIAL"/>
    <property type="match status" value="1"/>
</dbReference>
<keyword evidence="1" id="KW-0479">Metal-binding</keyword>
<dbReference type="Gene3D" id="3.90.850.10">
    <property type="entry name" value="Fumarylacetoacetase-like, C-terminal domain"/>
    <property type="match status" value="1"/>
</dbReference>
<protein>
    <recommendedName>
        <fullName evidence="2">Fumarylacetoacetase-like C-terminal domain-containing protein</fullName>
    </recommendedName>
</protein>
<dbReference type="SUPFAM" id="SSF56529">
    <property type="entry name" value="FAH"/>
    <property type="match status" value="1"/>
</dbReference>
<gene>
    <name evidence="3" type="ORF">C7Y71_000680</name>
</gene>